<keyword evidence="3" id="KW-1185">Reference proteome</keyword>
<dbReference type="STRING" id="550983.A4R26_08385"/>
<accession>A0A1V9EKY0</accession>
<dbReference type="RefSeq" id="WP_081170881.1">
    <property type="nucleotide sequence ID" value="NZ_LWBP01000243.1"/>
</dbReference>
<name>A0A1V9EKY0_9BACT</name>
<organism evidence="2 3">
    <name type="scientific">Niastella populi</name>
    <dbReference type="NCBI Taxonomy" id="550983"/>
    <lineage>
        <taxon>Bacteria</taxon>
        <taxon>Pseudomonadati</taxon>
        <taxon>Bacteroidota</taxon>
        <taxon>Chitinophagia</taxon>
        <taxon>Chitinophagales</taxon>
        <taxon>Chitinophagaceae</taxon>
        <taxon>Niastella</taxon>
    </lineage>
</organism>
<dbReference type="InterPro" id="IPR008620">
    <property type="entry name" value="FixH"/>
</dbReference>
<comment type="caution">
    <text evidence="2">The sequence shown here is derived from an EMBL/GenBank/DDBJ whole genome shotgun (WGS) entry which is preliminary data.</text>
</comment>
<feature type="transmembrane region" description="Helical" evidence="1">
    <location>
        <begin position="6"/>
        <end position="25"/>
    </location>
</feature>
<keyword evidence="1" id="KW-0812">Transmembrane</keyword>
<dbReference type="Pfam" id="PF05751">
    <property type="entry name" value="FixH"/>
    <property type="match status" value="1"/>
</dbReference>
<evidence type="ECO:0008006" key="4">
    <source>
        <dbReference type="Google" id="ProtNLM"/>
    </source>
</evidence>
<protein>
    <recommendedName>
        <fullName evidence="4">Nitrogen fixation protein FixH</fullName>
    </recommendedName>
</protein>
<reference evidence="3" key="1">
    <citation type="submission" date="2016-04" db="EMBL/GenBank/DDBJ databases">
        <authorList>
            <person name="Chen L."/>
            <person name="Zhuang W."/>
            <person name="Wang G."/>
        </authorList>
    </citation>
    <scope>NUCLEOTIDE SEQUENCE [LARGE SCALE GENOMIC DNA]</scope>
    <source>
        <strain evidence="3">208</strain>
    </source>
</reference>
<evidence type="ECO:0000313" key="2">
    <source>
        <dbReference type="EMBL" id="OQP46721.1"/>
    </source>
</evidence>
<dbReference type="Proteomes" id="UP000192276">
    <property type="component" value="Unassembled WGS sequence"/>
</dbReference>
<proteinExistence type="predicted"/>
<keyword evidence="1" id="KW-1133">Transmembrane helix</keyword>
<evidence type="ECO:0000313" key="3">
    <source>
        <dbReference type="Proteomes" id="UP000192276"/>
    </source>
</evidence>
<sequence>MTFNWGHKLTLGFLAFAGMIVYMVVQSMHTHYDLVSTEYYKDELQYQQVIDGTSRANQLGSRTTITQQNETLVIQFPAEMQQKSITGSLWFYSADNSKKDKKIALQVNDNAVQNIDSRQFVPGNYTTKIRWESNGTSYYSEVPVTIH</sequence>
<dbReference type="EMBL" id="LWBP01000243">
    <property type="protein sequence ID" value="OQP46721.1"/>
    <property type="molecule type" value="Genomic_DNA"/>
</dbReference>
<gene>
    <name evidence="2" type="ORF">A4R26_08385</name>
</gene>
<keyword evidence="1" id="KW-0472">Membrane</keyword>
<evidence type="ECO:0000256" key="1">
    <source>
        <dbReference type="SAM" id="Phobius"/>
    </source>
</evidence>
<dbReference type="AlphaFoldDB" id="A0A1V9EKY0"/>
<dbReference type="OrthoDB" id="1493774at2"/>